<dbReference type="AlphaFoldDB" id="A0AAN8GFK1"/>
<proteinExistence type="predicted"/>
<comment type="caution">
    <text evidence="1">The sequence shown here is derived from an EMBL/GenBank/DDBJ whole genome shotgun (WGS) entry which is preliminary data.</text>
</comment>
<reference evidence="1 2" key="1">
    <citation type="journal article" date="2023" name="Mol. Biol. Evol.">
        <title>Genomics of Secondarily Temperate Adaptation in the Only Non-Antarctic Icefish.</title>
        <authorList>
            <person name="Rivera-Colon A.G."/>
            <person name="Rayamajhi N."/>
            <person name="Minhas B.F."/>
            <person name="Madrigal G."/>
            <person name="Bilyk K.T."/>
            <person name="Yoon V."/>
            <person name="Hune M."/>
            <person name="Gregory S."/>
            <person name="Cheng C.H.C."/>
            <person name="Catchen J.M."/>
        </authorList>
    </citation>
    <scope>NUCLEOTIDE SEQUENCE [LARGE SCALE GENOMIC DNA]</scope>
    <source>
        <strain evidence="1">JC2023a</strain>
    </source>
</reference>
<sequence length="78" mass="8775">MQPASGDPDRDLAVRKLHKEDEEVKAVFRQRPLRRRDAGFHSGSIQKTRSGSSFFRDTCTKVAKASLLHIYPRVGPAP</sequence>
<name>A0AAN8GFK1_9TELE</name>
<protein>
    <submittedName>
        <fullName evidence="1">Uncharacterized protein</fullName>
    </submittedName>
</protein>
<evidence type="ECO:0000313" key="2">
    <source>
        <dbReference type="Proteomes" id="UP001335648"/>
    </source>
</evidence>
<evidence type="ECO:0000313" key="1">
    <source>
        <dbReference type="EMBL" id="KAK5877523.1"/>
    </source>
</evidence>
<organism evidence="1 2">
    <name type="scientific">Champsocephalus esox</name>
    <name type="common">pike icefish</name>
    <dbReference type="NCBI Taxonomy" id="159716"/>
    <lineage>
        <taxon>Eukaryota</taxon>
        <taxon>Metazoa</taxon>
        <taxon>Chordata</taxon>
        <taxon>Craniata</taxon>
        <taxon>Vertebrata</taxon>
        <taxon>Euteleostomi</taxon>
        <taxon>Actinopterygii</taxon>
        <taxon>Neopterygii</taxon>
        <taxon>Teleostei</taxon>
        <taxon>Neoteleostei</taxon>
        <taxon>Acanthomorphata</taxon>
        <taxon>Eupercaria</taxon>
        <taxon>Perciformes</taxon>
        <taxon>Notothenioidei</taxon>
        <taxon>Channichthyidae</taxon>
        <taxon>Champsocephalus</taxon>
    </lineage>
</organism>
<dbReference type="Proteomes" id="UP001335648">
    <property type="component" value="Unassembled WGS sequence"/>
</dbReference>
<dbReference type="EMBL" id="JAULUE010002066">
    <property type="protein sequence ID" value="KAK5877523.1"/>
    <property type="molecule type" value="Genomic_DNA"/>
</dbReference>
<accession>A0AAN8GFK1</accession>
<gene>
    <name evidence="1" type="ORF">CesoFtcFv8_025021</name>
</gene>
<keyword evidence="2" id="KW-1185">Reference proteome</keyword>